<comment type="similarity">
    <text evidence="1">In the C-terminal section; belongs to the transposase 35 family.</text>
</comment>
<evidence type="ECO:0000256" key="5">
    <source>
        <dbReference type="ARBA" id="ARBA00022833"/>
    </source>
</evidence>
<evidence type="ECO:0000256" key="2">
    <source>
        <dbReference type="ARBA" id="ARBA00011044"/>
    </source>
</evidence>
<comment type="caution">
    <text evidence="12">The sequence shown here is derived from an EMBL/GenBank/DDBJ whole genome shotgun (WGS) entry which is preliminary data.</text>
</comment>
<dbReference type="InterPro" id="IPR001959">
    <property type="entry name" value="Transposase"/>
</dbReference>
<dbReference type="Pfam" id="PF07282">
    <property type="entry name" value="Cas12f1-like_TNB"/>
    <property type="match status" value="1"/>
</dbReference>
<protein>
    <submittedName>
        <fullName evidence="12">Transposase</fullName>
    </submittedName>
</protein>
<dbReference type="InterPro" id="IPR051399">
    <property type="entry name" value="RNA-guided_DNA_endo/Transpos"/>
</dbReference>
<keyword evidence="6" id="KW-0238">DNA-binding</keyword>
<name>A0A8J7YL96_9ARCH</name>
<keyword evidence="7" id="KW-0233">DNA recombination</keyword>
<evidence type="ECO:0000313" key="12">
    <source>
        <dbReference type="EMBL" id="MBX8632529.1"/>
    </source>
</evidence>
<feature type="region of interest" description="Disordered" evidence="8">
    <location>
        <begin position="383"/>
        <end position="417"/>
    </location>
</feature>
<accession>A0A8J7YL96</accession>
<reference evidence="12" key="1">
    <citation type="submission" date="2021-04" db="EMBL/GenBank/DDBJ databases">
        <title>Genomic insights into ecological role and evolution of a novel Thermoplasmata order Candidatus Sysuiplasmatales.</title>
        <authorList>
            <person name="Yuan Y."/>
        </authorList>
    </citation>
    <scope>NUCLEOTIDE SEQUENCE</scope>
    <source>
        <strain evidence="12">YP2-bin.285</strain>
    </source>
</reference>
<dbReference type="GO" id="GO:0006310">
    <property type="term" value="P:DNA recombination"/>
    <property type="evidence" value="ECO:0007669"/>
    <property type="project" value="UniProtKB-KW"/>
</dbReference>
<feature type="domain" description="Probable transposase IS891/IS1136/IS1341" evidence="9">
    <location>
        <begin position="186"/>
        <end position="292"/>
    </location>
</feature>
<keyword evidence="4" id="KW-0479">Metal-binding</keyword>
<proteinExistence type="inferred from homology"/>
<dbReference type="Proteomes" id="UP000716004">
    <property type="component" value="Unassembled WGS sequence"/>
</dbReference>
<keyword evidence="3" id="KW-0815">Transposition</keyword>
<dbReference type="PANTHER" id="PTHR30405:SF25">
    <property type="entry name" value="RNA-GUIDED DNA ENDONUCLEASE INSQ-RELATED"/>
    <property type="match status" value="1"/>
</dbReference>
<dbReference type="EMBL" id="JAGVSJ010000033">
    <property type="protein sequence ID" value="MBX8632529.1"/>
    <property type="molecule type" value="Genomic_DNA"/>
</dbReference>
<dbReference type="AlphaFoldDB" id="A0A8J7YL96"/>
<evidence type="ECO:0000256" key="7">
    <source>
        <dbReference type="ARBA" id="ARBA00023172"/>
    </source>
</evidence>
<gene>
    <name evidence="12" type="ORF">J9259_08475</name>
</gene>
<evidence type="ECO:0000256" key="4">
    <source>
        <dbReference type="ARBA" id="ARBA00022723"/>
    </source>
</evidence>
<evidence type="ECO:0000313" key="13">
    <source>
        <dbReference type="Proteomes" id="UP000716004"/>
    </source>
</evidence>
<sequence length="417" mass="48238">MTVMYMPEQRLQMYLPFKYRLYPFRNQERELLRQLDELKFLHNYALEQRIDSWRLQKKSVSYTDQQASLTRWRHNDMDGLGRVYIHVAQDCLHRLDNAFKSFFRQITDYPRFKHEITSLTYPDAYNGSVAITEGRRDTKRLHLSKIGDVPIKYDRPLPAGRIKTCTVKREGDRWYAVLTIEVADAPVHAVTEPVNPVGIDLGLNHIATLSTGETVEPPKFFRRSERSLRRAQQKLSREIKGSNNWKKQKIRVARCYAKVKDKRMDFAHKLTTGWAKQHDLIAFEDMDVRNMVHGHFAKSISDAGWGMFRQMCSYKAPRSNGMYIEVQTINTTQECSKCGRTADPPLELEDRVYRCPCGHTEDRDVNASRNILGRALAAVGQGMPEFTRVETGPPPSRSGRRVRSSNRKPPAAKGVTF</sequence>
<feature type="domain" description="Cas12f1-like TNB" evidence="10">
    <location>
        <begin position="305"/>
        <end position="371"/>
    </location>
</feature>
<organism evidence="12 13">
    <name type="scientific">Candidatus Sysuiplasma superficiale</name>
    <dbReference type="NCBI Taxonomy" id="2823368"/>
    <lineage>
        <taxon>Archaea</taxon>
        <taxon>Methanobacteriati</taxon>
        <taxon>Thermoplasmatota</taxon>
        <taxon>Thermoplasmata</taxon>
        <taxon>Candidatus Sysuiplasmatales</taxon>
        <taxon>Candidatus Sysuiplasmataceae</taxon>
        <taxon>Candidatus Sysuiplasma</taxon>
    </lineage>
</organism>
<keyword evidence="5" id="KW-0862">Zinc</keyword>
<dbReference type="PANTHER" id="PTHR30405">
    <property type="entry name" value="TRANSPOSASE"/>
    <property type="match status" value="1"/>
</dbReference>
<evidence type="ECO:0000259" key="9">
    <source>
        <dbReference type="Pfam" id="PF01385"/>
    </source>
</evidence>
<dbReference type="Pfam" id="PF12323">
    <property type="entry name" value="HTH_OrfB_IS605"/>
    <property type="match status" value="1"/>
</dbReference>
<evidence type="ECO:0000259" key="10">
    <source>
        <dbReference type="Pfam" id="PF07282"/>
    </source>
</evidence>
<dbReference type="GO" id="GO:0032196">
    <property type="term" value="P:transposition"/>
    <property type="evidence" value="ECO:0007669"/>
    <property type="project" value="UniProtKB-KW"/>
</dbReference>
<dbReference type="InterPro" id="IPR021027">
    <property type="entry name" value="Transposase_put_HTH"/>
</dbReference>
<dbReference type="InterPro" id="IPR010095">
    <property type="entry name" value="Cas12f1-like_TNB"/>
</dbReference>
<evidence type="ECO:0000259" key="11">
    <source>
        <dbReference type="Pfam" id="PF12323"/>
    </source>
</evidence>
<evidence type="ECO:0000256" key="6">
    <source>
        <dbReference type="ARBA" id="ARBA00023125"/>
    </source>
</evidence>
<comment type="similarity">
    <text evidence="2">In the N-terminal section; belongs to the transposase 2 family.</text>
</comment>
<dbReference type="Pfam" id="PF01385">
    <property type="entry name" value="OrfB_IS605"/>
    <property type="match status" value="1"/>
</dbReference>
<evidence type="ECO:0000256" key="1">
    <source>
        <dbReference type="ARBA" id="ARBA00008761"/>
    </source>
</evidence>
<dbReference type="GO" id="GO:0046872">
    <property type="term" value="F:metal ion binding"/>
    <property type="evidence" value="ECO:0007669"/>
    <property type="project" value="UniProtKB-KW"/>
</dbReference>
<evidence type="ECO:0000256" key="3">
    <source>
        <dbReference type="ARBA" id="ARBA00022578"/>
    </source>
</evidence>
<dbReference type="NCBIfam" id="NF040570">
    <property type="entry name" value="guided_TnpB"/>
    <property type="match status" value="1"/>
</dbReference>
<evidence type="ECO:0000256" key="8">
    <source>
        <dbReference type="SAM" id="MobiDB-lite"/>
    </source>
</evidence>
<feature type="domain" description="Transposase putative helix-turn-helix" evidence="11">
    <location>
        <begin position="13"/>
        <end position="58"/>
    </location>
</feature>
<dbReference type="GO" id="GO:0003677">
    <property type="term" value="F:DNA binding"/>
    <property type="evidence" value="ECO:0007669"/>
    <property type="project" value="UniProtKB-KW"/>
</dbReference>